<evidence type="ECO:0000313" key="3">
    <source>
        <dbReference type="EMBL" id="KAF2660832.1"/>
    </source>
</evidence>
<name>A0A6A6TM54_9PLEO</name>
<evidence type="ECO:0000256" key="1">
    <source>
        <dbReference type="SAM" id="MobiDB-lite"/>
    </source>
</evidence>
<keyword evidence="2" id="KW-0472">Membrane</keyword>
<keyword evidence="2" id="KW-0812">Transmembrane</keyword>
<feature type="region of interest" description="Disordered" evidence="1">
    <location>
        <begin position="1"/>
        <end position="22"/>
    </location>
</feature>
<proteinExistence type="predicted"/>
<organism evidence="3 4">
    <name type="scientific">Lophiostoma macrostomum CBS 122681</name>
    <dbReference type="NCBI Taxonomy" id="1314788"/>
    <lineage>
        <taxon>Eukaryota</taxon>
        <taxon>Fungi</taxon>
        <taxon>Dikarya</taxon>
        <taxon>Ascomycota</taxon>
        <taxon>Pezizomycotina</taxon>
        <taxon>Dothideomycetes</taxon>
        <taxon>Pleosporomycetidae</taxon>
        <taxon>Pleosporales</taxon>
        <taxon>Lophiostomataceae</taxon>
        <taxon>Lophiostoma</taxon>
    </lineage>
</organism>
<accession>A0A6A6TM54</accession>
<evidence type="ECO:0000313" key="4">
    <source>
        <dbReference type="Proteomes" id="UP000799324"/>
    </source>
</evidence>
<protein>
    <submittedName>
        <fullName evidence="3">Uncharacterized protein</fullName>
    </submittedName>
</protein>
<dbReference type="Proteomes" id="UP000799324">
    <property type="component" value="Unassembled WGS sequence"/>
</dbReference>
<dbReference type="EMBL" id="MU004297">
    <property type="protein sequence ID" value="KAF2660832.1"/>
    <property type="molecule type" value="Genomic_DNA"/>
</dbReference>
<feature type="transmembrane region" description="Helical" evidence="2">
    <location>
        <begin position="34"/>
        <end position="52"/>
    </location>
</feature>
<keyword evidence="2" id="KW-1133">Transmembrane helix</keyword>
<feature type="region of interest" description="Disordered" evidence="1">
    <location>
        <begin position="85"/>
        <end position="109"/>
    </location>
</feature>
<feature type="compositionally biased region" description="Basic and acidic residues" evidence="1">
    <location>
        <begin position="98"/>
        <end position="109"/>
    </location>
</feature>
<gene>
    <name evidence="3" type="ORF">K491DRAFT_17726</name>
</gene>
<dbReference type="AlphaFoldDB" id="A0A6A6TM54"/>
<evidence type="ECO:0000256" key="2">
    <source>
        <dbReference type="SAM" id="Phobius"/>
    </source>
</evidence>
<reference evidence="3" key="1">
    <citation type="journal article" date="2020" name="Stud. Mycol.">
        <title>101 Dothideomycetes genomes: a test case for predicting lifestyles and emergence of pathogens.</title>
        <authorList>
            <person name="Haridas S."/>
            <person name="Albert R."/>
            <person name="Binder M."/>
            <person name="Bloem J."/>
            <person name="Labutti K."/>
            <person name="Salamov A."/>
            <person name="Andreopoulos B."/>
            <person name="Baker S."/>
            <person name="Barry K."/>
            <person name="Bills G."/>
            <person name="Bluhm B."/>
            <person name="Cannon C."/>
            <person name="Castanera R."/>
            <person name="Culley D."/>
            <person name="Daum C."/>
            <person name="Ezra D."/>
            <person name="Gonzalez J."/>
            <person name="Henrissat B."/>
            <person name="Kuo A."/>
            <person name="Liang C."/>
            <person name="Lipzen A."/>
            <person name="Lutzoni F."/>
            <person name="Magnuson J."/>
            <person name="Mondo S."/>
            <person name="Nolan M."/>
            <person name="Ohm R."/>
            <person name="Pangilinan J."/>
            <person name="Park H.-J."/>
            <person name="Ramirez L."/>
            <person name="Alfaro M."/>
            <person name="Sun H."/>
            <person name="Tritt A."/>
            <person name="Yoshinaga Y."/>
            <person name="Zwiers L.-H."/>
            <person name="Turgeon B."/>
            <person name="Goodwin S."/>
            <person name="Spatafora J."/>
            <person name="Crous P."/>
            <person name="Grigoriev I."/>
        </authorList>
    </citation>
    <scope>NUCLEOTIDE SEQUENCE</scope>
    <source>
        <strain evidence="3">CBS 122681</strain>
    </source>
</reference>
<keyword evidence="4" id="KW-1185">Reference proteome</keyword>
<sequence length="109" mass="11773">MVVDVQQGSGGGPHIRPRATTPSCTASLKVGQHLHRFVIVLGLVVVPEMLVLRMRVNCFCRAESISQTMTPKACVLGNADATKDRAMTVPKPSGLRRPGTDDDHVDVRI</sequence>